<keyword evidence="2 3" id="KW-0040">ANK repeat</keyword>
<dbReference type="PANTHER" id="PTHR24198">
    <property type="entry name" value="ANKYRIN REPEAT AND PROTEIN KINASE DOMAIN-CONTAINING PROTEIN"/>
    <property type="match status" value="1"/>
</dbReference>
<feature type="region of interest" description="Disordered" evidence="4">
    <location>
        <begin position="163"/>
        <end position="190"/>
    </location>
</feature>
<dbReference type="PROSITE" id="PS50088">
    <property type="entry name" value="ANK_REPEAT"/>
    <property type="match status" value="2"/>
</dbReference>
<evidence type="ECO:0000256" key="1">
    <source>
        <dbReference type="ARBA" id="ARBA00022737"/>
    </source>
</evidence>
<keyword evidence="6" id="KW-1185">Reference proteome</keyword>
<dbReference type="SUPFAM" id="SSF48403">
    <property type="entry name" value="Ankyrin repeat"/>
    <property type="match status" value="1"/>
</dbReference>
<evidence type="ECO:0000256" key="2">
    <source>
        <dbReference type="ARBA" id="ARBA00023043"/>
    </source>
</evidence>
<dbReference type="PRINTS" id="PR01415">
    <property type="entry name" value="ANKYRIN"/>
</dbReference>
<dbReference type="SMART" id="SM00248">
    <property type="entry name" value="ANK"/>
    <property type="match status" value="4"/>
</dbReference>
<organism evidence="5 6">
    <name type="scientific">Wuchereria bancrofti</name>
    <dbReference type="NCBI Taxonomy" id="6293"/>
    <lineage>
        <taxon>Eukaryota</taxon>
        <taxon>Metazoa</taxon>
        <taxon>Ecdysozoa</taxon>
        <taxon>Nematoda</taxon>
        <taxon>Chromadorea</taxon>
        <taxon>Rhabditida</taxon>
        <taxon>Spirurina</taxon>
        <taxon>Spiruromorpha</taxon>
        <taxon>Filarioidea</taxon>
        <taxon>Onchocercidae</taxon>
        <taxon>Wuchereria</taxon>
    </lineage>
</organism>
<evidence type="ECO:0000313" key="5">
    <source>
        <dbReference type="EMBL" id="VDM14344.1"/>
    </source>
</evidence>
<reference evidence="5 6" key="1">
    <citation type="submission" date="2018-11" db="EMBL/GenBank/DDBJ databases">
        <authorList>
            <consortium name="Pathogen Informatics"/>
        </authorList>
    </citation>
    <scope>NUCLEOTIDE SEQUENCE [LARGE SCALE GENOMIC DNA]</scope>
</reference>
<evidence type="ECO:0000256" key="3">
    <source>
        <dbReference type="PROSITE-ProRule" id="PRU00023"/>
    </source>
</evidence>
<evidence type="ECO:0000256" key="4">
    <source>
        <dbReference type="SAM" id="MobiDB-lite"/>
    </source>
</evidence>
<dbReference type="Gene3D" id="1.25.40.20">
    <property type="entry name" value="Ankyrin repeat-containing domain"/>
    <property type="match status" value="1"/>
</dbReference>
<protein>
    <submittedName>
        <fullName evidence="5">Uncharacterized protein</fullName>
    </submittedName>
</protein>
<dbReference type="PROSITE" id="PS50297">
    <property type="entry name" value="ANK_REP_REGION"/>
    <property type="match status" value="1"/>
</dbReference>
<feature type="repeat" description="ANK" evidence="3">
    <location>
        <begin position="74"/>
        <end position="110"/>
    </location>
</feature>
<keyword evidence="1" id="KW-0677">Repeat</keyword>
<dbReference type="Pfam" id="PF00023">
    <property type="entry name" value="Ank"/>
    <property type="match status" value="1"/>
</dbReference>
<evidence type="ECO:0000313" key="6">
    <source>
        <dbReference type="Proteomes" id="UP000270924"/>
    </source>
</evidence>
<dbReference type="EMBL" id="UYWW01005755">
    <property type="protein sequence ID" value="VDM14344.1"/>
    <property type="molecule type" value="Genomic_DNA"/>
</dbReference>
<proteinExistence type="predicted"/>
<feature type="compositionally biased region" description="Basic residues" evidence="4">
    <location>
        <begin position="168"/>
        <end position="181"/>
    </location>
</feature>
<name>A0A3P7ED39_WUCBA</name>
<dbReference type="PANTHER" id="PTHR24198:SF165">
    <property type="entry name" value="ANKYRIN REPEAT-CONTAINING PROTEIN-RELATED"/>
    <property type="match status" value="1"/>
</dbReference>
<dbReference type="OrthoDB" id="1577640at2759"/>
<dbReference type="InterPro" id="IPR036770">
    <property type="entry name" value="Ankyrin_rpt-contain_sf"/>
</dbReference>
<accession>A0A3P7ED39</accession>
<dbReference type="Pfam" id="PF12796">
    <property type="entry name" value="Ank_2"/>
    <property type="match status" value="1"/>
</dbReference>
<dbReference type="AlphaFoldDB" id="A0A3P7ED39"/>
<sequence length="190" mass="21245">MYEVDDTGATALHLAAAKGFTNVTRLLVMVGANCEHIDQQGRTPIFYACLGGQAHTLSVMVTELNCKIMHTDKLGRTALHCAAFGACERGKYDCVKYLLKCGAAVNAFARIDDCTPLSCAQANGHQQIVNYLLRNGGLFPYQLRNLAALIIQKWWQQHSRLRQLSNQKTKKREKTKKRRSSKMIQSNTTK</sequence>
<dbReference type="InParanoid" id="A0A3P7ED39"/>
<feature type="repeat" description="ANK" evidence="3">
    <location>
        <begin position="7"/>
        <end position="39"/>
    </location>
</feature>
<dbReference type="Proteomes" id="UP000270924">
    <property type="component" value="Unassembled WGS sequence"/>
</dbReference>
<dbReference type="InterPro" id="IPR002110">
    <property type="entry name" value="Ankyrin_rpt"/>
</dbReference>
<dbReference type="OMA" id="IMVGANC"/>
<gene>
    <name evidence="5" type="ORF">WBA_LOCUS7730</name>
</gene>